<keyword evidence="2 8" id="KW-0548">Nucleotidyltransferase</keyword>
<dbReference type="Pfam" id="PF01909">
    <property type="entry name" value="NTP_transf_2"/>
    <property type="match status" value="1"/>
</dbReference>
<comment type="catalytic activity">
    <reaction evidence="8">
        <text>[protein-PII]-L-tyrosine + UTP = [protein-PII]-uridylyl-L-tyrosine + diphosphate</text>
        <dbReference type="Rhea" id="RHEA:13673"/>
        <dbReference type="Rhea" id="RHEA-COMP:12147"/>
        <dbReference type="Rhea" id="RHEA-COMP:12148"/>
        <dbReference type="ChEBI" id="CHEBI:33019"/>
        <dbReference type="ChEBI" id="CHEBI:46398"/>
        <dbReference type="ChEBI" id="CHEBI:46858"/>
        <dbReference type="ChEBI" id="CHEBI:90602"/>
        <dbReference type="EC" id="2.7.7.59"/>
    </reaction>
</comment>
<dbReference type="InterPro" id="IPR043519">
    <property type="entry name" value="NT_sf"/>
</dbReference>
<dbReference type="Pfam" id="PF01966">
    <property type="entry name" value="HD"/>
    <property type="match status" value="1"/>
</dbReference>
<comment type="activity regulation">
    <text evidence="8">Uridylyltransferase (UTase) activity is inhibited by glutamine, while glutamine activates uridylyl-removing (UR) activity.</text>
</comment>
<evidence type="ECO:0000313" key="11">
    <source>
        <dbReference type="EMBL" id="STZ00201.1"/>
    </source>
</evidence>
<keyword evidence="4 8" id="KW-0378">Hydrolase</keyword>
<dbReference type="InterPro" id="IPR010043">
    <property type="entry name" value="UTase/UR"/>
</dbReference>
<keyword evidence="12" id="KW-1185">Reference proteome</keyword>
<evidence type="ECO:0000256" key="3">
    <source>
        <dbReference type="ARBA" id="ARBA00022737"/>
    </source>
</evidence>
<dbReference type="SMART" id="SM00471">
    <property type="entry name" value="HDc"/>
    <property type="match status" value="1"/>
</dbReference>
<evidence type="ECO:0000256" key="2">
    <source>
        <dbReference type="ARBA" id="ARBA00022695"/>
    </source>
</evidence>
<accession>A0A378QHP7</accession>
<dbReference type="RefSeq" id="WP_228144607.1">
    <property type="nucleotide sequence ID" value="NZ_MXAN01000123.1"/>
</dbReference>
<dbReference type="Pfam" id="PF08335">
    <property type="entry name" value="GlnD_UR_UTase"/>
    <property type="match status" value="1"/>
</dbReference>
<dbReference type="CDD" id="cd04899">
    <property type="entry name" value="ACT_ACR-UUR-like_2"/>
    <property type="match status" value="1"/>
</dbReference>
<evidence type="ECO:0000256" key="5">
    <source>
        <dbReference type="ARBA" id="ARBA00022842"/>
    </source>
</evidence>
<dbReference type="InterPro" id="IPR045865">
    <property type="entry name" value="ACT-like_dom_sf"/>
</dbReference>
<dbReference type="InterPro" id="IPR003607">
    <property type="entry name" value="HD/PDEase_dom"/>
</dbReference>
<dbReference type="GO" id="GO:0008893">
    <property type="term" value="F:guanosine-3',5'-bis(diphosphate) 3'-diphosphatase activity"/>
    <property type="evidence" value="ECO:0007669"/>
    <property type="project" value="UniProtKB-EC"/>
</dbReference>
<evidence type="ECO:0000256" key="6">
    <source>
        <dbReference type="ARBA" id="ARBA00023268"/>
    </source>
</evidence>
<dbReference type="SUPFAM" id="SSF81301">
    <property type="entry name" value="Nucleotidyltransferase"/>
    <property type="match status" value="1"/>
</dbReference>
<feature type="domain" description="ACT" evidence="9">
    <location>
        <begin position="859"/>
        <end position="928"/>
    </location>
</feature>
<dbReference type="SUPFAM" id="SSF109604">
    <property type="entry name" value="HD-domain/PDEase-like"/>
    <property type="match status" value="1"/>
</dbReference>
<feature type="region of interest" description="Uridylyltransferase" evidence="8">
    <location>
        <begin position="1"/>
        <end position="351"/>
    </location>
</feature>
<dbReference type="PROSITE" id="PS51671">
    <property type="entry name" value="ACT"/>
    <property type="match status" value="1"/>
</dbReference>
<dbReference type="NCBIfam" id="TIGR01693">
    <property type="entry name" value="UTase_glnD"/>
    <property type="match status" value="1"/>
</dbReference>
<dbReference type="EC" id="2.7.7.59" evidence="8"/>
<dbReference type="GeneID" id="302270168"/>
<dbReference type="HAMAP" id="MF_00277">
    <property type="entry name" value="PII_uridylyl_transf"/>
    <property type="match status" value="1"/>
</dbReference>
<comment type="similarity">
    <text evidence="8">Belongs to the GlnD family.</text>
</comment>
<keyword evidence="1 8" id="KW-0808">Transferase</keyword>
<evidence type="ECO:0000313" key="12">
    <source>
        <dbReference type="Proteomes" id="UP000254107"/>
    </source>
</evidence>
<dbReference type="InterPro" id="IPR006674">
    <property type="entry name" value="HD_domain"/>
</dbReference>
<dbReference type="InterPro" id="IPR013546">
    <property type="entry name" value="PII_UdlTrfase/GS_AdlTrfase"/>
</dbReference>
<keyword evidence="3" id="KW-0677">Repeat</keyword>
<evidence type="ECO:0000259" key="9">
    <source>
        <dbReference type="PROSITE" id="PS51671"/>
    </source>
</evidence>
<keyword evidence="6 8" id="KW-0511">Multifunctional enzyme</keyword>
<sequence length="928" mass="104143">MTQPSLPPLPPLPPYTPTAYKAYLTELNADIDRQICEQGIHATDTIDSHIARRTQAVDNMLVSMFEALFGTDSELGLFAIGGYGRGELFPASDVDILILGDDTDSHQAQIEAFVASLWDIGIEPAISVRTVSDTMTAVTEHTVATALLEARFLVGNDTLADVPTLAVKGAWTAKAFFGAKMSESKVRYLAHNATEYNLEPNIKTAPGTLRDLHIILWLGKFYFDGVQDFHDLVEVGFLNPDKYATLESAKRFLWCLRHHLHTHVARHDDRLLFDRQRAVAVSMGLAHADDDNRQITHALERLMRTYYRHAMTTASLSELLCAYFNENYLNPEFVTTPIDEHFYAITEQASPIDSSLHQDGLAKDVLIKQGKLLSHDPKIAVHDPHTFDKSPALLLRIFLVMGQQGIKKISANTLRAIYLATPRIDDDYRRHPAHQALFLANLQEPNYLFHRLRLMKRFGVLGSYLPAFGQIMGLMQYDLFHRYTVDAHTLLLIRILHRLTDVDNEIYQQKFDLVSQIYKQIHRKDILVIVALFHDIAKGRGGDHSELGAVDVYEFCTSHGMTESDSQFASWLVREHLTMSLTAQKQDISDPDVIARFAHFVGSVSRLNHLYVLTVADMNATNSELWNSWRASLLKQLYISTRRVLNLGMGVVDKDVYITGRKSKAQALLTDIDPTTLHALWDELGDEYFLKHKKLDIAWQSRVILEQKSAIQDARPIIAIRSHTDLALDAIQLFICTPDRDDLFAISVCVLDRFGLSVLDATIVSATIDGVPSALDSYVLIDRFATRDEHGTLMSDFLTPSDRRDELVSKLSQALTGDAPKCQIASASFGFNLTLKHFNVPTQVHIERATPFAHQGHHALSLITKDRPALLAKIGQVFSKLGVAVHGARITTLGERAEDIFYLSDKDGSLLDDDKIESLKVALIEILQ</sequence>
<proteinExistence type="inferred from homology"/>
<dbReference type="Proteomes" id="UP000254107">
    <property type="component" value="Unassembled WGS sequence"/>
</dbReference>
<comment type="cofactor">
    <cofactor evidence="8">
        <name>Mg(2+)</name>
        <dbReference type="ChEBI" id="CHEBI:18420"/>
    </cofactor>
</comment>
<evidence type="ECO:0000256" key="1">
    <source>
        <dbReference type="ARBA" id="ARBA00022679"/>
    </source>
</evidence>
<dbReference type="EC" id="3.1.4.-" evidence="8"/>
<dbReference type="GO" id="GO:0008773">
    <property type="term" value="F:[protein-PII] uridylyltransferase activity"/>
    <property type="evidence" value="ECO:0007669"/>
    <property type="project" value="UniProtKB-UniRule"/>
</dbReference>
<dbReference type="InterPro" id="IPR002934">
    <property type="entry name" value="Polymerase_NTP_transf_dom"/>
</dbReference>
<comment type="catalytic activity">
    <reaction evidence="8">
        <text>[protein-PII]-uridylyl-L-tyrosine + H2O = [protein-PII]-L-tyrosine + UMP + H(+)</text>
        <dbReference type="Rhea" id="RHEA:48600"/>
        <dbReference type="Rhea" id="RHEA-COMP:12147"/>
        <dbReference type="Rhea" id="RHEA-COMP:12148"/>
        <dbReference type="ChEBI" id="CHEBI:15377"/>
        <dbReference type="ChEBI" id="CHEBI:15378"/>
        <dbReference type="ChEBI" id="CHEBI:46858"/>
        <dbReference type="ChEBI" id="CHEBI:57865"/>
        <dbReference type="ChEBI" id="CHEBI:90602"/>
    </reaction>
</comment>
<reference evidence="11 12" key="1">
    <citation type="submission" date="2018-06" db="EMBL/GenBank/DDBJ databases">
        <authorList>
            <consortium name="Pathogen Informatics"/>
            <person name="Doyle S."/>
        </authorList>
    </citation>
    <scope>NUCLEOTIDE SEQUENCE [LARGE SCALE GENOMIC DNA]</scope>
    <source>
        <strain evidence="11 12">NCTC7911</strain>
    </source>
</reference>
<dbReference type="PANTHER" id="PTHR47320">
    <property type="entry name" value="BIFUNCTIONAL URIDYLYLTRANSFERASE/URIDYLYL-REMOVING ENZYME"/>
    <property type="match status" value="1"/>
</dbReference>
<dbReference type="PANTHER" id="PTHR47320:SF1">
    <property type="entry name" value="BIFUNCTIONAL URIDYLYLTRANSFERASE_URIDYLYL-REMOVING ENZYME"/>
    <property type="match status" value="1"/>
</dbReference>
<dbReference type="SUPFAM" id="SSF81593">
    <property type="entry name" value="Nucleotidyltransferase substrate binding subunit/domain"/>
    <property type="match status" value="1"/>
</dbReference>
<dbReference type="AlphaFoldDB" id="A0A378QHP7"/>
<protein>
    <recommendedName>
        <fullName evidence="8">Bifunctional uridylyltransferase/uridylyl-removing enzyme</fullName>
        <shortName evidence="8">UTase/UR</shortName>
    </recommendedName>
    <alternativeName>
        <fullName evidence="8">Bifunctional [protein-PII] modification enzyme</fullName>
    </alternativeName>
    <alternativeName>
        <fullName evidence="8">Bifunctional nitrogen sensor protein</fullName>
    </alternativeName>
    <domain>
        <recommendedName>
            <fullName evidence="8">[Protein-PII] uridylyltransferase</fullName>
            <shortName evidence="8">PII uridylyltransferase</shortName>
            <shortName evidence="8">UTase</shortName>
            <ecNumber evidence="8">2.7.7.59</ecNumber>
        </recommendedName>
    </domain>
    <domain>
        <recommendedName>
            <fullName evidence="8">[Protein-PII]-UMP uridylyl-removing enzyme</fullName>
            <shortName evidence="8">UR</shortName>
            <ecNumber evidence="8">3.1.4.-</ecNumber>
        </recommendedName>
    </domain>
</protein>
<evidence type="ECO:0000259" key="10">
    <source>
        <dbReference type="PROSITE" id="PS51831"/>
    </source>
</evidence>
<dbReference type="EMBL" id="UGQC01000001">
    <property type="protein sequence ID" value="STZ00201.1"/>
    <property type="molecule type" value="Genomic_DNA"/>
</dbReference>
<dbReference type="SUPFAM" id="SSF55021">
    <property type="entry name" value="ACT-like"/>
    <property type="match status" value="1"/>
</dbReference>
<organism evidence="11 12">
    <name type="scientific">Moraxella lacunata</name>
    <dbReference type="NCBI Taxonomy" id="477"/>
    <lineage>
        <taxon>Bacteria</taxon>
        <taxon>Pseudomonadati</taxon>
        <taxon>Pseudomonadota</taxon>
        <taxon>Gammaproteobacteria</taxon>
        <taxon>Moraxellales</taxon>
        <taxon>Moraxellaceae</taxon>
        <taxon>Moraxella</taxon>
    </lineage>
</organism>
<dbReference type="GO" id="GO:0008081">
    <property type="term" value="F:phosphoric diester hydrolase activity"/>
    <property type="evidence" value="ECO:0007669"/>
    <property type="project" value="UniProtKB-UniRule"/>
</dbReference>
<comment type="catalytic activity">
    <reaction evidence="7">
        <text>guanosine 3',5'-bis(diphosphate) + H2O = GDP + diphosphate + H(+)</text>
        <dbReference type="Rhea" id="RHEA:14253"/>
        <dbReference type="ChEBI" id="CHEBI:15377"/>
        <dbReference type="ChEBI" id="CHEBI:15378"/>
        <dbReference type="ChEBI" id="CHEBI:33019"/>
        <dbReference type="ChEBI" id="CHEBI:58189"/>
        <dbReference type="ChEBI" id="CHEBI:77828"/>
        <dbReference type="EC" id="3.1.7.2"/>
    </reaction>
</comment>
<keyword evidence="5 8" id="KW-0460">Magnesium</keyword>
<dbReference type="PROSITE" id="PS51831">
    <property type="entry name" value="HD"/>
    <property type="match status" value="1"/>
</dbReference>
<dbReference type="PIRSF" id="PIRSF006288">
    <property type="entry name" value="PII_uridyltransf"/>
    <property type="match status" value="1"/>
</dbReference>
<comment type="caution">
    <text evidence="8">Lacks conserved residue(s) required for the propagation of feature annotation.</text>
</comment>
<comment type="function">
    <text evidence="8">Modifies, by uridylylation and deuridylylation, the PII regulatory proteins (GlnB and homologs), in response to the nitrogen status of the cell that GlnD senses through the glutamine level. Under low glutamine levels, catalyzes the conversion of the PII proteins and UTP to PII-UMP and PPi, while under higher glutamine levels, GlnD hydrolyzes PII-UMP to PII and UMP (deuridylylation). Thus, controls uridylylation state and activity of the PII proteins, and plays an important role in the regulation of nitrogen metabolism.</text>
</comment>
<name>A0A378QHP7_MORLA</name>
<feature type="domain" description="HD" evidence="10">
    <location>
        <begin position="485"/>
        <end position="610"/>
    </location>
</feature>
<dbReference type="InterPro" id="IPR002912">
    <property type="entry name" value="ACT_dom"/>
</dbReference>
<evidence type="ECO:0000256" key="4">
    <source>
        <dbReference type="ARBA" id="ARBA00022801"/>
    </source>
</evidence>
<evidence type="ECO:0000256" key="8">
    <source>
        <dbReference type="HAMAP-Rule" id="MF_00277"/>
    </source>
</evidence>
<gene>
    <name evidence="8" type="primary">glnD</name>
    <name evidence="11" type="ORF">NCTC7911_01588</name>
</gene>
<dbReference type="GO" id="GO:0006808">
    <property type="term" value="P:regulation of nitrogen utilization"/>
    <property type="evidence" value="ECO:0007669"/>
    <property type="project" value="UniProtKB-UniRule"/>
</dbReference>
<evidence type="ECO:0000256" key="7">
    <source>
        <dbReference type="ARBA" id="ARBA00047968"/>
    </source>
</evidence>
<comment type="domain">
    <text evidence="8">Has four distinct domains: an N-terminal nucleotidyltransferase (NT) domain responsible for UTase activity, a central HD domain that encodes UR activity, and two C-terminal ACT domains that seem to have a role in glutamine sensing.</text>
</comment>
<dbReference type="CDD" id="cd04900">
    <property type="entry name" value="ACT_UUR-like_1"/>
    <property type="match status" value="1"/>
</dbReference>